<dbReference type="RefSeq" id="WP_198442785.1">
    <property type="nucleotide sequence ID" value="NZ_CBCSHE010000028.1"/>
</dbReference>
<sequence>MEKSNYPQLDEGLDEKVIGFDGKTFTLRELRVTANEYTTKAPIEERKSIKEKFEQIFNCDKEKIPDELLKEVYGDNIKTKEIWKPVPLYKKEKDGEAEYSASNFGRIKHYGIIMKQGDKLGKEYGGYLVMKDYTRPAEYKFDSTICVYRFVAAAFLQNYKEGMHVHHINNNGYDCRPENLILLEKDQHLKVHGLPVKGDDNSYEKVSQIGQ</sequence>
<dbReference type="InterPro" id="IPR044925">
    <property type="entry name" value="His-Me_finger_sf"/>
</dbReference>
<feature type="domain" description="HNH nuclease" evidence="1">
    <location>
        <begin position="161"/>
        <end position="188"/>
    </location>
</feature>
<dbReference type="GO" id="GO:0004519">
    <property type="term" value="F:endonuclease activity"/>
    <property type="evidence" value="ECO:0007669"/>
    <property type="project" value="UniProtKB-KW"/>
</dbReference>
<organism evidence="2 3">
    <name type="scientific">Treponema peruense</name>
    <dbReference type="NCBI Taxonomy" id="2787628"/>
    <lineage>
        <taxon>Bacteria</taxon>
        <taxon>Pseudomonadati</taxon>
        <taxon>Spirochaetota</taxon>
        <taxon>Spirochaetia</taxon>
        <taxon>Spirochaetales</taxon>
        <taxon>Treponemataceae</taxon>
        <taxon>Treponema</taxon>
    </lineage>
</organism>
<evidence type="ECO:0000313" key="2">
    <source>
        <dbReference type="EMBL" id="QQA01192.1"/>
    </source>
</evidence>
<protein>
    <submittedName>
        <fullName evidence="2">HNH endonuclease</fullName>
    </submittedName>
</protein>
<gene>
    <name evidence="2" type="ORF">IWA51_00790</name>
</gene>
<keyword evidence="2" id="KW-0540">Nuclease</keyword>
<reference evidence="2 3" key="1">
    <citation type="submission" date="2020-11" db="EMBL/GenBank/DDBJ databases">
        <title>Treponema Peruensis nv. sp., first commensal Treponema isolated from human feces.</title>
        <authorList>
            <person name="Belkhou C."/>
            <person name="Raes J."/>
        </authorList>
    </citation>
    <scope>NUCLEOTIDE SEQUENCE [LARGE SCALE GENOMIC DNA]</scope>
    <source>
        <strain evidence="2 3">RCC2812</strain>
    </source>
</reference>
<dbReference type="SUPFAM" id="SSF54060">
    <property type="entry name" value="His-Me finger endonucleases"/>
    <property type="match status" value="1"/>
</dbReference>
<dbReference type="Gene3D" id="3.90.75.20">
    <property type="match status" value="1"/>
</dbReference>
<evidence type="ECO:0000313" key="3">
    <source>
        <dbReference type="Proteomes" id="UP000595224"/>
    </source>
</evidence>
<dbReference type="Pfam" id="PF13392">
    <property type="entry name" value="HNH_3"/>
    <property type="match status" value="1"/>
</dbReference>
<dbReference type="KEGG" id="tper:IWA51_00790"/>
<evidence type="ECO:0000259" key="1">
    <source>
        <dbReference type="Pfam" id="PF13392"/>
    </source>
</evidence>
<proteinExistence type="predicted"/>
<dbReference type="Proteomes" id="UP000595224">
    <property type="component" value="Chromosome"/>
</dbReference>
<accession>A0A7T3RDL9</accession>
<dbReference type="InterPro" id="IPR003615">
    <property type="entry name" value="HNH_nuc"/>
</dbReference>
<keyword evidence="2" id="KW-0378">Hydrolase</keyword>
<keyword evidence="3" id="KW-1185">Reference proteome</keyword>
<dbReference type="CDD" id="cd00085">
    <property type="entry name" value="HNHc"/>
    <property type="match status" value="1"/>
</dbReference>
<dbReference type="EMBL" id="CP064936">
    <property type="protein sequence ID" value="QQA01192.1"/>
    <property type="molecule type" value="Genomic_DNA"/>
</dbReference>
<dbReference type="AlphaFoldDB" id="A0A7T3RDL9"/>
<name>A0A7T3RDL9_9SPIR</name>
<keyword evidence="2" id="KW-0255">Endonuclease</keyword>